<dbReference type="HOGENOM" id="CLU_2552779_0_0_7"/>
<sequence>MRRAVLILVIAIFAAGSTVWAQNFPDQQSNQPQRVTGNTAAQQKMFYGYIPPAPIRHTWPGGYRVIFHELGNTLMEHILGHY</sequence>
<organism evidence="2 3">
    <name type="scientific">Desulfomonile tiedjei (strain ATCC 49306 / DSM 6799 / DCB-1)</name>
    <dbReference type="NCBI Taxonomy" id="706587"/>
    <lineage>
        <taxon>Bacteria</taxon>
        <taxon>Pseudomonadati</taxon>
        <taxon>Thermodesulfobacteriota</taxon>
        <taxon>Desulfomonilia</taxon>
        <taxon>Desulfomonilales</taxon>
        <taxon>Desulfomonilaceae</taxon>
        <taxon>Desulfomonile</taxon>
    </lineage>
</organism>
<dbReference type="KEGG" id="dti:Desti_1670"/>
<protein>
    <submittedName>
        <fullName evidence="2">Uncharacterized protein</fullName>
    </submittedName>
</protein>
<dbReference type="AlphaFoldDB" id="I4C490"/>
<proteinExistence type="predicted"/>
<gene>
    <name evidence="2" type="ordered locus">Desti_1670</name>
</gene>
<feature type="signal peptide" evidence="1">
    <location>
        <begin position="1"/>
        <end position="21"/>
    </location>
</feature>
<dbReference type="EMBL" id="CP003360">
    <property type="protein sequence ID" value="AFM24381.1"/>
    <property type="molecule type" value="Genomic_DNA"/>
</dbReference>
<keyword evidence="1" id="KW-0732">Signal</keyword>
<reference evidence="3" key="1">
    <citation type="submission" date="2012-06" db="EMBL/GenBank/DDBJ databases">
        <title>Complete sequence of chromosome of Desulfomonile tiedjei DSM 6799.</title>
        <authorList>
            <person name="Lucas S."/>
            <person name="Copeland A."/>
            <person name="Lapidus A."/>
            <person name="Glavina del Rio T."/>
            <person name="Dalin E."/>
            <person name="Tice H."/>
            <person name="Bruce D."/>
            <person name="Goodwin L."/>
            <person name="Pitluck S."/>
            <person name="Peters L."/>
            <person name="Ovchinnikova G."/>
            <person name="Zeytun A."/>
            <person name="Lu M."/>
            <person name="Kyrpides N."/>
            <person name="Mavromatis K."/>
            <person name="Ivanova N."/>
            <person name="Brettin T."/>
            <person name="Detter J.C."/>
            <person name="Han C."/>
            <person name="Larimer F."/>
            <person name="Land M."/>
            <person name="Hauser L."/>
            <person name="Markowitz V."/>
            <person name="Cheng J.-F."/>
            <person name="Hugenholtz P."/>
            <person name="Woyke T."/>
            <person name="Wu D."/>
            <person name="Spring S."/>
            <person name="Schroeder M."/>
            <person name="Brambilla E."/>
            <person name="Klenk H.-P."/>
            <person name="Eisen J.A."/>
        </authorList>
    </citation>
    <scope>NUCLEOTIDE SEQUENCE [LARGE SCALE GENOMIC DNA]</scope>
    <source>
        <strain evidence="3">ATCC 49306 / DSM 6799 / DCB-1</strain>
    </source>
</reference>
<name>I4C490_DESTA</name>
<dbReference type="Proteomes" id="UP000006055">
    <property type="component" value="Chromosome"/>
</dbReference>
<dbReference type="RefSeq" id="WP_014809529.1">
    <property type="nucleotide sequence ID" value="NC_018025.1"/>
</dbReference>
<evidence type="ECO:0000256" key="1">
    <source>
        <dbReference type="SAM" id="SignalP"/>
    </source>
</evidence>
<keyword evidence="3" id="KW-1185">Reference proteome</keyword>
<evidence type="ECO:0000313" key="2">
    <source>
        <dbReference type="EMBL" id="AFM24381.1"/>
    </source>
</evidence>
<evidence type="ECO:0000313" key="3">
    <source>
        <dbReference type="Proteomes" id="UP000006055"/>
    </source>
</evidence>
<accession>I4C490</accession>
<feature type="chain" id="PRO_5003687288" evidence="1">
    <location>
        <begin position="22"/>
        <end position="82"/>
    </location>
</feature>